<reference evidence="1 2" key="1">
    <citation type="submission" date="2013-09" db="EMBL/GenBank/DDBJ databases">
        <title>Whole genome sequencing of Halarchaeum acidiphilum strain MH1-52-1.</title>
        <authorList>
            <person name="Shimane Y."/>
            <person name="Minegishi H."/>
            <person name="Nishi S."/>
            <person name="Echigo A."/>
            <person name="Shuto A."/>
            <person name="Konishi M."/>
            <person name="Ito T."/>
            <person name="Ohkuma M."/>
            <person name="Ohta Y."/>
            <person name="Nagano Y."/>
            <person name="Tsubouchi T."/>
            <person name="Mori K."/>
            <person name="Usui K."/>
            <person name="Kamekura M."/>
            <person name="Usami R."/>
            <person name="Takaki Y."/>
            <person name="Hatada Y."/>
        </authorList>
    </citation>
    <scope>NUCLEOTIDE SEQUENCE [LARGE SCALE GENOMIC DNA]</scope>
    <source>
        <strain evidence="1 2">JCM 16109</strain>
    </source>
</reference>
<proteinExistence type="predicted"/>
<gene>
    <name evidence="1" type="ORF">MBEHAL_2300</name>
</gene>
<comment type="caution">
    <text evidence="1">The sequence shown here is derived from an EMBL/GenBank/DDBJ whole genome shotgun (WGS) entry which is preliminary data.</text>
</comment>
<dbReference type="AlphaFoldDB" id="U2YWW9"/>
<sequence>MRTLADATDAPMEALHTLLVELRGRDLVVRDRERRYALHEPALRDLVGDPRAELGELGEQWRVE</sequence>
<dbReference type="EMBL" id="BATA01000074">
    <property type="protein sequence ID" value="GAD53540.1"/>
    <property type="molecule type" value="Genomic_DNA"/>
</dbReference>
<protein>
    <submittedName>
        <fullName evidence="1">Uncharacterized protein</fullName>
    </submittedName>
</protein>
<organism evidence="1 2">
    <name type="scientific">Halarchaeum acidiphilum MH1-52-1</name>
    <dbReference type="NCBI Taxonomy" id="1261545"/>
    <lineage>
        <taxon>Archaea</taxon>
        <taxon>Methanobacteriati</taxon>
        <taxon>Methanobacteriota</taxon>
        <taxon>Stenosarchaea group</taxon>
        <taxon>Halobacteria</taxon>
        <taxon>Halobacteriales</taxon>
        <taxon>Halobacteriaceae</taxon>
    </lineage>
</organism>
<accession>U2YWW9</accession>
<dbReference type="Proteomes" id="UP000016986">
    <property type="component" value="Unassembled WGS sequence"/>
</dbReference>
<name>U2YWW9_9EURY</name>
<evidence type="ECO:0000313" key="1">
    <source>
        <dbReference type="EMBL" id="GAD53540.1"/>
    </source>
</evidence>
<keyword evidence="2" id="KW-1185">Reference proteome</keyword>
<evidence type="ECO:0000313" key="2">
    <source>
        <dbReference type="Proteomes" id="UP000016986"/>
    </source>
</evidence>